<dbReference type="InterPro" id="IPR013216">
    <property type="entry name" value="Methyltransf_11"/>
</dbReference>
<dbReference type="EMBL" id="DRTU01000168">
    <property type="protein sequence ID" value="HHI00595.1"/>
    <property type="molecule type" value="Genomic_DNA"/>
</dbReference>
<evidence type="ECO:0000313" key="2">
    <source>
        <dbReference type="EMBL" id="HHI00595.1"/>
    </source>
</evidence>
<sequence length="136" mass="15796">MSLELDKGQIHETVLNLISEERRGLLLDAGAGNGALSLELHKLGFKVITADINNNFKARDVENGIEFALCDLDKVFPFEDDTFDYVVAVEVIEHLENLWHFLREINRVLKKEEKLYLTTPNVHSLHQRIYFLFWKV</sequence>
<dbReference type="Proteomes" id="UP000886217">
    <property type="component" value="Unassembled WGS sequence"/>
</dbReference>
<dbReference type="InterPro" id="IPR029063">
    <property type="entry name" value="SAM-dependent_MTases_sf"/>
</dbReference>
<dbReference type="Pfam" id="PF08241">
    <property type="entry name" value="Methyltransf_11"/>
    <property type="match status" value="1"/>
</dbReference>
<dbReference type="AlphaFoldDB" id="A0A7C5JWN4"/>
<dbReference type="CDD" id="cd02440">
    <property type="entry name" value="AdoMet_MTases"/>
    <property type="match status" value="1"/>
</dbReference>
<organism evidence="2">
    <name type="scientific">Thermococcus litoralis</name>
    <dbReference type="NCBI Taxonomy" id="2265"/>
    <lineage>
        <taxon>Archaea</taxon>
        <taxon>Methanobacteriati</taxon>
        <taxon>Methanobacteriota</taxon>
        <taxon>Thermococci</taxon>
        <taxon>Thermococcales</taxon>
        <taxon>Thermococcaceae</taxon>
        <taxon>Thermococcus</taxon>
    </lineage>
</organism>
<proteinExistence type="predicted"/>
<dbReference type="Gene3D" id="3.40.50.150">
    <property type="entry name" value="Vaccinia Virus protein VP39"/>
    <property type="match status" value="1"/>
</dbReference>
<keyword evidence="2" id="KW-0808">Transferase</keyword>
<keyword evidence="2" id="KW-0489">Methyltransferase</keyword>
<gene>
    <name evidence="2" type="ORF">ENL40_03845</name>
</gene>
<accession>A0A7C5JWN4</accession>
<protein>
    <submittedName>
        <fullName evidence="2">Class I SAM-dependent methyltransferase</fullName>
    </submittedName>
</protein>
<name>A0A7C5JWN4_THELI</name>
<evidence type="ECO:0000259" key="1">
    <source>
        <dbReference type="Pfam" id="PF08241"/>
    </source>
</evidence>
<feature type="domain" description="Methyltransferase type 11" evidence="1">
    <location>
        <begin position="27"/>
        <end position="116"/>
    </location>
</feature>
<dbReference type="GO" id="GO:0032259">
    <property type="term" value="P:methylation"/>
    <property type="evidence" value="ECO:0007669"/>
    <property type="project" value="UniProtKB-KW"/>
</dbReference>
<reference evidence="2" key="1">
    <citation type="journal article" date="2020" name="mSystems">
        <title>Genome- and Community-Level Interaction Insights into Carbon Utilization and Element Cycling Functions of Hydrothermarchaeota in Hydrothermal Sediment.</title>
        <authorList>
            <person name="Zhou Z."/>
            <person name="Liu Y."/>
            <person name="Xu W."/>
            <person name="Pan J."/>
            <person name="Luo Z.H."/>
            <person name="Li M."/>
        </authorList>
    </citation>
    <scope>NUCLEOTIDE SEQUENCE [LARGE SCALE GENOMIC DNA]</scope>
    <source>
        <strain evidence="2">HyVt-93</strain>
    </source>
</reference>
<dbReference type="GO" id="GO:0008757">
    <property type="term" value="F:S-adenosylmethionine-dependent methyltransferase activity"/>
    <property type="evidence" value="ECO:0007669"/>
    <property type="project" value="InterPro"/>
</dbReference>
<comment type="caution">
    <text evidence="2">The sequence shown here is derived from an EMBL/GenBank/DDBJ whole genome shotgun (WGS) entry which is preliminary data.</text>
</comment>
<dbReference type="SUPFAM" id="SSF53335">
    <property type="entry name" value="S-adenosyl-L-methionine-dependent methyltransferases"/>
    <property type="match status" value="1"/>
</dbReference>